<protein>
    <recommendedName>
        <fullName evidence="4">DUF2946 domain-containing protein</fullName>
    </recommendedName>
</protein>
<proteinExistence type="predicted"/>
<dbReference type="AlphaFoldDB" id="A0A090AJE9"/>
<dbReference type="STRING" id="40754.THII_1350"/>
<dbReference type="InterPro" id="IPR021333">
    <property type="entry name" value="DUF2946"/>
</dbReference>
<reference evidence="2 3" key="1">
    <citation type="journal article" date="2014" name="ISME J.">
        <title>Ecophysiology of Thioploca ingrica as revealed by the complete genome sequence supplemented with proteomic evidence.</title>
        <authorList>
            <person name="Kojima H."/>
            <person name="Ogura Y."/>
            <person name="Yamamoto N."/>
            <person name="Togashi T."/>
            <person name="Mori H."/>
            <person name="Watanabe T."/>
            <person name="Nemoto F."/>
            <person name="Kurokawa K."/>
            <person name="Hayashi T."/>
            <person name="Fukui M."/>
        </authorList>
    </citation>
    <scope>NUCLEOTIDE SEQUENCE [LARGE SCALE GENOMIC DNA]</scope>
</reference>
<keyword evidence="1" id="KW-0472">Membrane</keyword>
<dbReference type="HOGENOM" id="CLU_2060363_0_0_6"/>
<keyword evidence="3" id="KW-1185">Reference proteome</keyword>
<dbReference type="EMBL" id="AP014633">
    <property type="protein sequence ID" value="BAP55647.1"/>
    <property type="molecule type" value="Genomic_DNA"/>
</dbReference>
<evidence type="ECO:0008006" key="4">
    <source>
        <dbReference type="Google" id="ProtNLM"/>
    </source>
</evidence>
<evidence type="ECO:0000256" key="1">
    <source>
        <dbReference type="SAM" id="Phobius"/>
    </source>
</evidence>
<dbReference type="Pfam" id="PF11162">
    <property type="entry name" value="DUF2946"/>
    <property type="match status" value="1"/>
</dbReference>
<feature type="transmembrane region" description="Helical" evidence="1">
    <location>
        <begin position="83"/>
        <end position="105"/>
    </location>
</feature>
<name>A0A090AJE9_9GAMM</name>
<sequence length="119" mass="13260">MRSPLLIRQLAVLLIIALLFQSYVAVAMPFCSHSSSLAAPLVQHSGHHHGKSHQAVTPLKLFCDNCELCSVCSHVYSLLIPILPFPILSAAVSYPFLAIFFTSFIPDQLQRPPQFSYFF</sequence>
<evidence type="ECO:0000313" key="3">
    <source>
        <dbReference type="Proteomes" id="UP000031623"/>
    </source>
</evidence>
<dbReference type="Proteomes" id="UP000031623">
    <property type="component" value="Chromosome"/>
</dbReference>
<organism evidence="2 3">
    <name type="scientific">Thioploca ingrica</name>
    <dbReference type="NCBI Taxonomy" id="40754"/>
    <lineage>
        <taxon>Bacteria</taxon>
        <taxon>Pseudomonadati</taxon>
        <taxon>Pseudomonadota</taxon>
        <taxon>Gammaproteobacteria</taxon>
        <taxon>Thiotrichales</taxon>
        <taxon>Thiotrichaceae</taxon>
        <taxon>Thioploca</taxon>
    </lineage>
</organism>
<keyword evidence="1" id="KW-0812">Transmembrane</keyword>
<evidence type="ECO:0000313" key="2">
    <source>
        <dbReference type="EMBL" id="BAP55647.1"/>
    </source>
</evidence>
<keyword evidence="1" id="KW-1133">Transmembrane helix</keyword>
<accession>A0A090AJE9</accession>
<dbReference type="KEGG" id="tig:THII_1350"/>
<gene>
    <name evidence="2" type="ORF">THII_1350</name>
</gene>